<reference evidence="3" key="1">
    <citation type="submission" date="2020-05" db="UniProtKB">
        <authorList>
            <consortium name="EnsemblMetazoa"/>
        </authorList>
    </citation>
    <scope>IDENTIFICATION</scope>
    <source>
        <strain evidence="3">MAF</strain>
    </source>
</reference>
<dbReference type="Gene3D" id="3.10.120.10">
    <property type="entry name" value="Cytochrome b5-like heme/steroid binding domain"/>
    <property type="match status" value="1"/>
</dbReference>
<dbReference type="EnsemblMetazoa" id="AMEM004756-RA">
    <property type="protein sequence ID" value="AMEM004756-PA"/>
    <property type="gene ID" value="AMEM004756"/>
</dbReference>
<keyword evidence="4" id="KW-1185">Reference proteome</keyword>
<dbReference type="Proteomes" id="UP000075903">
    <property type="component" value="Unassembled WGS sequence"/>
</dbReference>
<dbReference type="VEuPathDB" id="VectorBase:AMEM21_004478"/>
<evidence type="ECO:0000256" key="1">
    <source>
        <dbReference type="SAM" id="Phobius"/>
    </source>
</evidence>
<dbReference type="InterPro" id="IPR005804">
    <property type="entry name" value="FA_desaturase_dom"/>
</dbReference>
<organism evidence="3 4">
    <name type="scientific">Anopheles merus</name>
    <name type="common">Mosquito</name>
    <dbReference type="NCBI Taxonomy" id="30066"/>
    <lineage>
        <taxon>Eukaryota</taxon>
        <taxon>Metazoa</taxon>
        <taxon>Ecdysozoa</taxon>
        <taxon>Arthropoda</taxon>
        <taxon>Hexapoda</taxon>
        <taxon>Insecta</taxon>
        <taxon>Pterygota</taxon>
        <taxon>Neoptera</taxon>
        <taxon>Endopterygota</taxon>
        <taxon>Diptera</taxon>
        <taxon>Nematocera</taxon>
        <taxon>Culicoidea</taxon>
        <taxon>Culicidae</taxon>
        <taxon>Anophelinae</taxon>
        <taxon>Anopheles</taxon>
    </lineage>
</organism>
<dbReference type="InterPro" id="IPR036400">
    <property type="entry name" value="Cyt_B5-like_heme/steroid_sf"/>
</dbReference>
<dbReference type="VEuPathDB" id="VectorBase:AMEM004756"/>
<keyword evidence="1" id="KW-1133">Transmembrane helix</keyword>
<dbReference type="SMART" id="SM01117">
    <property type="entry name" value="Cyt-b5"/>
    <property type="match status" value="1"/>
</dbReference>
<dbReference type="InterPro" id="IPR001199">
    <property type="entry name" value="Cyt_B5-like_heme/steroid-bd"/>
</dbReference>
<dbReference type="AlphaFoldDB" id="A0A182UWA8"/>
<evidence type="ECO:0000313" key="4">
    <source>
        <dbReference type="Proteomes" id="UP000075903"/>
    </source>
</evidence>
<dbReference type="PANTHER" id="PTHR16740:SF1">
    <property type="entry name" value="CYTOCHROME B5-RELATED PROTEIN-RELATED"/>
    <property type="match status" value="1"/>
</dbReference>
<protein>
    <recommendedName>
        <fullName evidence="2">Cytochrome b5 heme-binding domain-containing protein</fullName>
    </recommendedName>
</protein>
<dbReference type="SUPFAM" id="SSF55856">
    <property type="entry name" value="Cytochrome b5-like heme/steroid binding domain"/>
    <property type="match status" value="1"/>
</dbReference>
<proteinExistence type="predicted"/>
<evidence type="ECO:0000259" key="2">
    <source>
        <dbReference type="PROSITE" id="PS50255"/>
    </source>
</evidence>
<accession>A0A182UWA8</accession>
<evidence type="ECO:0000313" key="3">
    <source>
        <dbReference type="EnsemblMetazoa" id="AMEM004756-PA"/>
    </source>
</evidence>
<dbReference type="Pfam" id="PF00487">
    <property type="entry name" value="FA_desaturase"/>
    <property type="match status" value="1"/>
</dbReference>
<dbReference type="InterPro" id="IPR053100">
    <property type="entry name" value="Cytochrome_b5-related"/>
</dbReference>
<feature type="transmembrane region" description="Helical" evidence="1">
    <location>
        <begin position="364"/>
        <end position="385"/>
    </location>
</feature>
<dbReference type="PANTHER" id="PTHR16740">
    <property type="entry name" value="CYTOCHROME B5-RELATED PROTEIN-RELATED"/>
    <property type="match status" value="1"/>
</dbReference>
<dbReference type="GO" id="GO:0006629">
    <property type="term" value="P:lipid metabolic process"/>
    <property type="evidence" value="ECO:0007669"/>
    <property type="project" value="InterPro"/>
</dbReference>
<keyword evidence="1" id="KW-0812">Transmembrane</keyword>
<feature type="domain" description="Cytochrome b5 heme-binding" evidence="2">
    <location>
        <begin position="89"/>
        <end position="162"/>
    </location>
</feature>
<feature type="transmembrane region" description="Helical" evidence="1">
    <location>
        <begin position="224"/>
        <end position="244"/>
    </location>
</feature>
<dbReference type="Pfam" id="PF00173">
    <property type="entry name" value="Cyt-b5"/>
    <property type="match status" value="1"/>
</dbReference>
<dbReference type="STRING" id="30066.A0A182UWA8"/>
<dbReference type="PROSITE" id="PS50255">
    <property type="entry name" value="CYTOCHROME_B5_2"/>
    <property type="match status" value="1"/>
</dbReference>
<name>A0A182UWA8_ANOME</name>
<dbReference type="GO" id="GO:0046872">
    <property type="term" value="F:metal ion binding"/>
    <property type="evidence" value="ECO:0007669"/>
    <property type="project" value="UniProtKB-KW"/>
</dbReference>
<sequence>MDELVFNIHKKRFIGAKTLWISLRRWVNHNQHIMKLAAKQTAYKRNVMAESFEGKSSHVSANQAAVPSYATDITHRYPTFRDEPFKTVHNWLDGKRYDDGAEGLWRINDDLYDLEDFAHTHPGGAEWIQLTKGTDITEAFETHHISRRAELMLPKFYVRRATQPRNCRLTFHEHGFYRTLKQRIREQLGRVNPAPKVRSRQIVDGLIVCVMLTAYLAVRLESFAIGIVCAICVNATVIAAHNFLHQRDNWRMYAFNIAFLSYREWRVSHAISHHLFPNSVLDMEISSFEPFLCYLPWADLKNSFQRYGSWFYGPFIYGSIFLSEYLKRLMDSFSQGKNRFHLDDLIPFLLPAFMYATNPERIGVIFQLWLFVVLMASFFFGLIGLSAGHHHPKALHSGDLFPNDMDFGLYQMATIVERRGVEGSLLKVLTTFGDHYLHHLFPTLDHAILPQLNDVFLATCEEFGAGKRLSSWFSQYIAQNLQLARVQPKQYQPEMMANRGKTKHNQRA</sequence>
<keyword evidence="1" id="KW-0472">Membrane</keyword>